<dbReference type="Pfam" id="PF16124">
    <property type="entry name" value="RecQ_Zn_bind"/>
    <property type="match status" value="1"/>
</dbReference>
<proteinExistence type="inferred from homology"/>
<evidence type="ECO:0000256" key="8">
    <source>
        <dbReference type="ARBA" id="ARBA00022806"/>
    </source>
</evidence>
<evidence type="ECO:0000313" key="20">
    <source>
        <dbReference type="EMBL" id="CAA6824285.1"/>
    </source>
</evidence>
<keyword evidence="12" id="KW-0233">DNA recombination</keyword>
<evidence type="ECO:0000256" key="15">
    <source>
        <dbReference type="ARBA" id="ARBA00034617"/>
    </source>
</evidence>
<evidence type="ECO:0000256" key="9">
    <source>
        <dbReference type="ARBA" id="ARBA00022833"/>
    </source>
</evidence>
<dbReference type="GO" id="GO:0043138">
    <property type="term" value="F:3'-5' DNA helicase activity"/>
    <property type="evidence" value="ECO:0007669"/>
    <property type="project" value="UniProtKB-EC"/>
</dbReference>
<dbReference type="GO" id="GO:0006260">
    <property type="term" value="P:DNA replication"/>
    <property type="evidence" value="ECO:0007669"/>
    <property type="project" value="InterPro"/>
</dbReference>
<keyword evidence="6" id="KW-0227">DNA damage</keyword>
<dbReference type="GO" id="GO:0005737">
    <property type="term" value="C:cytoplasm"/>
    <property type="evidence" value="ECO:0007669"/>
    <property type="project" value="TreeGrafter"/>
</dbReference>
<dbReference type="PANTHER" id="PTHR13710:SF105">
    <property type="entry name" value="ATP-DEPENDENT DNA HELICASE Q1"/>
    <property type="match status" value="1"/>
</dbReference>
<dbReference type="SUPFAM" id="SSF47819">
    <property type="entry name" value="HRDC-like"/>
    <property type="match status" value="1"/>
</dbReference>
<keyword evidence="9" id="KW-0862">Zinc</keyword>
<dbReference type="GO" id="GO:0005524">
    <property type="term" value="F:ATP binding"/>
    <property type="evidence" value="ECO:0007669"/>
    <property type="project" value="UniProtKB-KW"/>
</dbReference>
<dbReference type="InterPro" id="IPR036388">
    <property type="entry name" value="WH-like_DNA-bd_sf"/>
</dbReference>
<gene>
    <name evidence="20" type="ORF">HELGO_WM19467</name>
</gene>
<dbReference type="SUPFAM" id="SSF52540">
    <property type="entry name" value="P-loop containing nucleoside triphosphate hydrolases"/>
    <property type="match status" value="1"/>
</dbReference>
<dbReference type="CDD" id="cd17920">
    <property type="entry name" value="DEXHc_RecQ"/>
    <property type="match status" value="1"/>
</dbReference>
<dbReference type="InterPro" id="IPR014001">
    <property type="entry name" value="Helicase_ATP-bd"/>
</dbReference>
<dbReference type="InterPro" id="IPR010997">
    <property type="entry name" value="HRDC-like_sf"/>
</dbReference>
<dbReference type="Gene3D" id="1.10.150.80">
    <property type="entry name" value="HRDC domain"/>
    <property type="match status" value="1"/>
</dbReference>
<evidence type="ECO:0000259" key="19">
    <source>
        <dbReference type="PROSITE" id="PS51194"/>
    </source>
</evidence>
<evidence type="ECO:0000256" key="16">
    <source>
        <dbReference type="NCBIfam" id="TIGR01389"/>
    </source>
</evidence>
<evidence type="ECO:0000256" key="14">
    <source>
        <dbReference type="ARBA" id="ARBA00023235"/>
    </source>
</evidence>
<dbReference type="InterPro" id="IPR027417">
    <property type="entry name" value="P-loop_NTPase"/>
</dbReference>
<reference evidence="20" key="1">
    <citation type="submission" date="2020-01" db="EMBL/GenBank/DDBJ databases">
        <authorList>
            <person name="Meier V. D."/>
            <person name="Meier V D."/>
        </authorList>
    </citation>
    <scope>NUCLEOTIDE SEQUENCE</scope>
    <source>
        <strain evidence="20">HLG_WM_MAG_10</strain>
    </source>
</reference>
<organism evidence="20">
    <name type="scientific">uncultured Aureispira sp</name>
    <dbReference type="NCBI Taxonomy" id="1331704"/>
    <lineage>
        <taxon>Bacteria</taxon>
        <taxon>Pseudomonadati</taxon>
        <taxon>Bacteroidota</taxon>
        <taxon>Saprospiria</taxon>
        <taxon>Saprospirales</taxon>
        <taxon>Saprospiraceae</taxon>
        <taxon>Aureispira</taxon>
        <taxon>environmental samples</taxon>
    </lineage>
</organism>
<dbReference type="SMART" id="SM00956">
    <property type="entry name" value="RQC"/>
    <property type="match status" value="1"/>
</dbReference>
<dbReference type="InterPro" id="IPR006293">
    <property type="entry name" value="DNA_helicase_ATP-dep_RecQ_bac"/>
</dbReference>
<keyword evidence="4" id="KW-0479">Metal-binding</keyword>
<evidence type="ECO:0000256" key="5">
    <source>
        <dbReference type="ARBA" id="ARBA00022741"/>
    </source>
</evidence>
<dbReference type="PROSITE" id="PS51192">
    <property type="entry name" value="HELICASE_ATP_BIND_1"/>
    <property type="match status" value="1"/>
</dbReference>
<feature type="domain" description="Helicase C-terminal" evidence="19">
    <location>
        <begin position="223"/>
        <end position="368"/>
    </location>
</feature>
<keyword evidence="11" id="KW-0238">DNA-binding</keyword>
<dbReference type="InterPro" id="IPR002121">
    <property type="entry name" value="HRDC_dom"/>
</dbReference>
<feature type="domain" description="Helicase ATP-binding" evidence="18">
    <location>
        <begin position="31"/>
        <end position="199"/>
    </location>
</feature>
<dbReference type="GO" id="GO:0003677">
    <property type="term" value="F:DNA binding"/>
    <property type="evidence" value="ECO:0007669"/>
    <property type="project" value="UniProtKB-KW"/>
</dbReference>
<evidence type="ECO:0000256" key="12">
    <source>
        <dbReference type="ARBA" id="ARBA00023172"/>
    </source>
</evidence>
<evidence type="ECO:0000256" key="6">
    <source>
        <dbReference type="ARBA" id="ARBA00022763"/>
    </source>
</evidence>
<keyword evidence="14" id="KW-0413">Isomerase</keyword>
<dbReference type="AlphaFoldDB" id="A0A6S6TXY8"/>
<dbReference type="NCBIfam" id="TIGR00614">
    <property type="entry name" value="recQ_fam"/>
    <property type="match status" value="1"/>
</dbReference>
<name>A0A6S6TXY8_9BACT</name>
<dbReference type="InterPro" id="IPR032284">
    <property type="entry name" value="RecQ_Zn-bd"/>
</dbReference>
<dbReference type="SUPFAM" id="SSF46785">
    <property type="entry name" value="Winged helix' DNA-binding domain"/>
    <property type="match status" value="1"/>
</dbReference>
<evidence type="ECO:0000256" key="4">
    <source>
        <dbReference type="ARBA" id="ARBA00022723"/>
    </source>
</evidence>
<dbReference type="EMBL" id="CACVAQ010000342">
    <property type="protein sequence ID" value="CAA6824285.1"/>
    <property type="molecule type" value="Genomic_DNA"/>
</dbReference>
<dbReference type="PROSITE" id="PS51194">
    <property type="entry name" value="HELICASE_CTER"/>
    <property type="match status" value="1"/>
</dbReference>
<comment type="cofactor">
    <cofactor evidence="1">
        <name>Mg(2+)</name>
        <dbReference type="ChEBI" id="CHEBI:18420"/>
    </cofactor>
</comment>
<dbReference type="SMART" id="SM00490">
    <property type="entry name" value="HELICc"/>
    <property type="match status" value="1"/>
</dbReference>
<dbReference type="InterPro" id="IPR036390">
    <property type="entry name" value="WH_DNA-bd_sf"/>
</dbReference>
<comment type="catalytic activity">
    <reaction evidence="15">
        <text>Couples ATP hydrolysis with the unwinding of duplex DNA by translocating in the 3'-5' direction.</text>
        <dbReference type="EC" id="5.6.2.4"/>
    </reaction>
</comment>
<dbReference type="Gene3D" id="1.10.10.10">
    <property type="entry name" value="Winged helix-like DNA-binding domain superfamily/Winged helix DNA-binding domain"/>
    <property type="match status" value="1"/>
</dbReference>
<evidence type="ECO:0000259" key="18">
    <source>
        <dbReference type="PROSITE" id="PS51192"/>
    </source>
</evidence>
<evidence type="ECO:0000256" key="10">
    <source>
        <dbReference type="ARBA" id="ARBA00022840"/>
    </source>
</evidence>
<evidence type="ECO:0000256" key="2">
    <source>
        <dbReference type="ARBA" id="ARBA00001947"/>
    </source>
</evidence>
<keyword evidence="8 20" id="KW-0347">Helicase</keyword>
<dbReference type="FunFam" id="3.40.50.300:FF:000296">
    <property type="entry name" value="ATP-dependent DNA helicase RecQ"/>
    <property type="match status" value="1"/>
</dbReference>
<dbReference type="PROSITE" id="PS50967">
    <property type="entry name" value="HRDC"/>
    <property type="match status" value="1"/>
</dbReference>
<dbReference type="GO" id="GO:0016787">
    <property type="term" value="F:hydrolase activity"/>
    <property type="evidence" value="ECO:0007669"/>
    <property type="project" value="UniProtKB-KW"/>
</dbReference>
<protein>
    <recommendedName>
        <fullName evidence="16">DNA helicase RecQ</fullName>
        <ecNumber evidence="16">5.6.2.4</ecNumber>
    </recommendedName>
</protein>
<keyword evidence="5" id="KW-0547">Nucleotide-binding</keyword>
<evidence type="ECO:0000256" key="11">
    <source>
        <dbReference type="ARBA" id="ARBA00023125"/>
    </source>
</evidence>
<dbReference type="GO" id="GO:0043590">
    <property type="term" value="C:bacterial nucleoid"/>
    <property type="evidence" value="ECO:0007669"/>
    <property type="project" value="TreeGrafter"/>
</dbReference>
<dbReference type="GO" id="GO:0009432">
    <property type="term" value="P:SOS response"/>
    <property type="evidence" value="ECO:0007669"/>
    <property type="project" value="UniProtKB-UniRule"/>
</dbReference>
<sequence>MIIKHDKSTLYQKLKTHFGYNSFRDQQEAIITHVLEGNDTVVLMPTGGGKSLCFQVPALLLDGLTLVISPLIALMKDQVEALNANGIPAAYLNSSLSSAEEKEIEAQLERNELKLLYVSPEKVFGRDFLSFLTLLNIQLIAIDEAHCVSSWGHHFRPEYQKLYLLKNKLPNATMIALTATADKAVRSDIGQLLGMQNPKTFLSSFDRSNLSLSVLPGQKKWDQIRRIVHKYANKSGIIYCSSRKSTESLAAKLKAEGVKAACYHAGMMNRLKEKTQDAFIQGDLDVMCATVAFGMGIDKPDVRYVIHYNMPGNLEGFYQEIGRAGRDGHPSDTILFYSYRDVQTHLNFASEIDNEAYREIQIAKLNRMQEYAEAQVCRRKILLSYFSETLEEDCNNCDVCKNPPKFFEGTLLAQMALSAVARTNQQVSLSTLIDILKGFFTEVVREKKYHKIKTFAVGKKTTAVAWQLYIQQLIQQGILELDYKDHYNLKLNDFSWRILKGEVPVKLVSYDVIRERQESQKKQAKSPPKVILETNQSLYERLRLLRQKLAKEISKPAFVVFSNASLKDMSAKAPTTLEAFLAVNGVGEHKAEHYGKQFIEVILEYQAQEG</sequence>
<dbReference type="PANTHER" id="PTHR13710">
    <property type="entry name" value="DNA HELICASE RECQ FAMILY MEMBER"/>
    <property type="match status" value="1"/>
</dbReference>
<dbReference type="Pfam" id="PF00271">
    <property type="entry name" value="Helicase_C"/>
    <property type="match status" value="1"/>
</dbReference>
<accession>A0A6S6TXY8</accession>
<dbReference type="SMART" id="SM00341">
    <property type="entry name" value="HRDC"/>
    <property type="match status" value="1"/>
</dbReference>
<dbReference type="NCBIfam" id="TIGR01389">
    <property type="entry name" value="recQ"/>
    <property type="match status" value="1"/>
</dbReference>
<keyword evidence="13" id="KW-0234">DNA repair</keyword>
<dbReference type="EC" id="5.6.2.4" evidence="16"/>
<feature type="domain" description="HRDC" evidence="17">
    <location>
        <begin position="532"/>
        <end position="610"/>
    </location>
</feature>
<dbReference type="Pfam" id="PF00570">
    <property type="entry name" value="HRDC"/>
    <property type="match status" value="1"/>
</dbReference>
<dbReference type="InterPro" id="IPR018982">
    <property type="entry name" value="RQC_domain"/>
</dbReference>
<evidence type="ECO:0000256" key="7">
    <source>
        <dbReference type="ARBA" id="ARBA00022801"/>
    </source>
</evidence>
<dbReference type="InterPro" id="IPR004589">
    <property type="entry name" value="DNA_helicase_ATP-dep_RecQ"/>
</dbReference>
<dbReference type="InterPro" id="IPR011545">
    <property type="entry name" value="DEAD/DEAH_box_helicase_dom"/>
</dbReference>
<dbReference type="InterPro" id="IPR001650">
    <property type="entry name" value="Helicase_C-like"/>
</dbReference>
<evidence type="ECO:0000259" key="17">
    <source>
        <dbReference type="PROSITE" id="PS50967"/>
    </source>
</evidence>
<dbReference type="CDD" id="cd18794">
    <property type="entry name" value="SF2_C_RecQ"/>
    <property type="match status" value="1"/>
</dbReference>
<keyword evidence="10" id="KW-0067">ATP-binding</keyword>
<dbReference type="InterPro" id="IPR044876">
    <property type="entry name" value="HRDC_dom_sf"/>
</dbReference>
<dbReference type="Gene3D" id="3.40.50.300">
    <property type="entry name" value="P-loop containing nucleotide triphosphate hydrolases"/>
    <property type="match status" value="2"/>
</dbReference>
<dbReference type="GO" id="GO:0006281">
    <property type="term" value="P:DNA repair"/>
    <property type="evidence" value="ECO:0007669"/>
    <property type="project" value="UniProtKB-KW"/>
</dbReference>
<keyword evidence="7" id="KW-0378">Hydrolase</keyword>
<dbReference type="SMART" id="SM00487">
    <property type="entry name" value="DEXDc"/>
    <property type="match status" value="1"/>
</dbReference>
<dbReference type="Pfam" id="PF09382">
    <property type="entry name" value="RQC"/>
    <property type="match status" value="1"/>
</dbReference>
<dbReference type="GO" id="GO:0030894">
    <property type="term" value="C:replisome"/>
    <property type="evidence" value="ECO:0007669"/>
    <property type="project" value="TreeGrafter"/>
</dbReference>
<evidence type="ECO:0000256" key="13">
    <source>
        <dbReference type="ARBA" id="ARBA00023204"/>
    </source>
</evidence>
<evidence type="ECO:0000256" key="1">
    <source>
        <dbReference type="ARBA" id="ARBA00001946"/>
    </source>
</evidence>
<evidence type="ECO:0000256" key="3">
    <source>
        <dbReference type="ARBA" id="ARBA00005446"/>
    </source>
</evidence>
<dbReference type="GO" id="GO:0009378">
    <property type="term" value="F:four-way junction helicase activity"/>
    <property type="evidence" value="ECO:0007669"/>
    <property type="project" value="TreeGrafter"/>
</dbReference>
<dbReference type="Pfam" id="PF00270">
    <property type="entry name" value="DEAD"/>
    <property type="match status" value="1"/>
</dbReference>
<comment type="similarity">
    <text evidence="3">Belongs to the helicase family. RecQ subfamily.</text>
</comment>
<dbReference type="GO" id="GO:0046872">
    <property type="term" value="F:metal ion binding"/>
    <property type="evidence" value="ECO:0007669"/>
    <property type="project" value="UniProtKB-KW"/>
</dbReference>
<comment type="cofactor">
    <cofactor evidence="2">
        <name>Zn(2+)</name>
        <dbReference type="ChEBI" id="CHEBI:29105"/>
    </cofactor>
</comment>
<dbReference type="GO" id="GO:0006310">
    <property type="term" value="P:DNA recombination"/>
    <property type="evidence" value="ECO:0007669"/>
    <property type="project" value="UniProtKB-UniRule"/>
</dbReference>